<dbReference type="GO" id="GO:0016787">
    <property type="term" value="F:hydrolase activity"/>
    <property type="evidence" value="ECO:0007669"/>
    <property type="project" value="UniProtKB-KW"/>
</dbReference>
<name>A0A086T3I2_HAPC1</name>
<dbReference type="PANTHER" id="PTHR43316">
    <property type="entry name" value="HYDROLASE, HALOACID DELAHOGENASE-RELATED"/>
    <property type="match status" value="1"/>
</dbReference>
<evidence type="ECO:0000256" key="1">
    <source>
        <dbReference type="ARBA" id="ARBA00022801"/>
    </source>
</evidence>
<comment type="caution">
    <text evidence="2">The sequence shown here is derived from an EMBL/GenBank/DDBJ whole genome shotgun (WGS) entry which is preliminary data.</text>
</comment>
<gene>
    <name evidence="2" type="ORF">ACRE_053110</name>
</gene>
<dbReference type="Gene3D" id="1.10.150.750">
    <property type="match status" value="1"/>
</dbReference>
<sequence length="238" mass="25981">MPAPQNWESGIVAGLQPLLRSNNAETSFSREQLLRTYAECEKAQQTATPDMPYSQLLATVLPHVASRLGLSTAPTAEQCAAFGASVGSWPAFPDTVDALQRLGRRYKLVVLSNVDRSSFERTLAGPLRDVRFDAVITAQDVGSYKPDPRNFAYMLREARDRFGVPQARVLQTAQSQFHDHRPARRAGIKSCWIVRPGAVIGDAKGGDDADAVYDWKFNTLGDMADALEAELAEGAKSA</sequence>
<protein>
    <submittedName>
        <fullName evidence="2">Uncharacterized protein</fullName>
    </submittedName>
</protein>
<reference evidence="3" key="1">
    <citation type="journal article" date="2014" name="Genome Announc.">
        <title>Genome sequence and annotation of Acremonium chrysogenum, producer of the beta-lactam antibiotic cephalosporin C.</title>
        <authorList>
            <person name="Terfehr D."/>
            <person name="Dahlmann T.A."/>
            <person name="Specht T."/>
            <person name="Zadra I."/>
            <person name="Kuernsteiner H."/>
            <person name="Kueck U."/>
        </authorList>
    </citation>
    <scope>NUCLEOTIDE SEQUENCE [LARGE SCALE GENOMIC DNA]</scope>
    <source>
        <strain evidence="3">ATCC 11550 / CBS 779.69 / DSM 880 / IAM 14645 / JCM 23072 / IMI 49137</strain>
    </source>
</reference>
<dbReference type="InterPro" id="IPR051540">
    <property type="entry name" value="S-2-haloacid_dehalogenase"/>
</dbReference>
<proteinExistence type="predicted"/>
<dbReference type="HOGENOM" id="CLU_045011_3_2_1"/>
<evidence type="ECO:0000313" key="3">
    <source>
        <dbReference type="Proteomes" id="UP000029964"/>
    </source>
</evidence>
<organism evidence="2 3">
    <name type="scientific">Hapsidospora chrysogenum (strain ATCC 11550 / CBS 779.69 / DSM 880 / IAM 14645 / JCM 23072 / IMI 49137)</name>
    <name type="common">Acremonium chrysogenum</name>
    <dbReference type="NCBI Taxonomy" id="857340"/>
    <lineage>
        <taxon>Eukaryota</taxon>
        <taxon>Fungi</taxon>
        <taxon>Dikarya</taxon>
        <taxon>Ascomycota</taxon>
        <taxon>Pezizomycotina</taxon>
        <taxon>Sordariomycetes</taxon>
        <taxon>Hypocreomycetidae</taxon>
        <taxon>Hypocreales</taxon>
        <taxon>Bionectriaceae</taxon>
        <taxon>Hapsidospora</taxon>
    </lineage>
</organism>
<keyword evidence="1" id="KW-0378">Hydrolase</keyword>
<accession>A0A086T3I2</accession>
<dbReference type="PANTHER" id="PTHR43316:SF9">
    <property type="entry name" value="ACID DEHALOGENASE, PUTATIVE (AFU_ORTHOLOGUE AFUA_6G14460)-RELATED"/>
    <property type="match status" value="1"/>
</dbReference>
<keyword evidence="3" id="KW-1185">Reference proteome</keyword>
<dbReference type="Gene3D" id="3.40.50.1000">
    <property type="entry name" value="HAD superfamily/HAD-like"/>
    <property type="match status" value="1"/>
</dbReference>
<dbReference type="EMBL" id="JPKY01000059">
    <property type="protein sequence ID" value="KFH43914.1"/>
    <property type="molecule type" value="Genomic_DNA"/>
</dbReference>
<dbReference type="InterPro" id="IPR036412">
    <property type="entry name" value="HAD-like_sf"/>
</dbReference>
<dbReference type="Pfam" id="PF00702">
    <property type="entry name" value="Hydrolase"/>
    <property type="match status" value="1"/>
</dbReference>
<dbReference type="Proteomes" id="UP000029964">
    <property type="component" value="Unassembled WGS sequence"/>
</dbReference>
<dbReference type="SUPFAM" id="SSF56784">
    <property type="entry name" value="HAD-like"/>
    <property type="match status" value="1"/>
</dbReference>
<evidence type="ECO:0000313" key="2">
    <source>
        <dbReference type="EMBL" id="KFH43914.1"/>
    </source>
</evidence>
<dbReference type="OrthoDB" id="444127at2759"/>
<dbReference type="AlphaFoldDB" id="A0A086T3I2"/>
<dbReference type="InterPro" id="IPR023214">
    <property type="entry name" value="HAD_sf"/>
</dbReference>